<keyword evidence="2" id="KW-1185">Reference proteome</keyword>
<name>A0A1B7ZCV5_9FLAO</name>
<dbReference type="Proteomes" id="UP000092164">
    <property type="component" value="Unassembled WGS sequence"/>
</dbReference>
<dbReference type="STRING" id="1836467.BTR34_15470"/>
<protein>
    <recommendedName>
        <fullName evidence="3">CarboxypepD_reg-like domain-containing protein</fullName>
    </recommendedName>
</protein>
<dbReference type="AlphaFoldDB" id="A0A1B7ZCV5"/>
<accession>A0A1B7ZCV5</accession>
<dbReference type="KEGG" id="mart:BTR34_15470"/>
<reference evidence="2" key="1">
    <citation type="submission" date="2016-06" db="EMBL/GenBank/DDBJ databases">
        <authorList>
            <person name="Zhan P."/>
        </authorList>
    </citation>
    <scope>NUCLEOTIDE SEQUENCE [LARGE SCALE GENOMIC DNA]</scope>
    <source>
        <strain evidence="2">T28</strain>
    </source>
</reference>
<evidence type="ECO:0000313" key="2">
    <source>
        <dbReference type="Proteomes" id="UP000092164"/>
    </source>
</evidence>
<sequence length="271" mass="30453">MSCSFGFCQDSTTLLNGSVKSPNNEVSDILIVNLNSKISTITDSLGRFSITVKLKDIIRFTAVQYLPKDISVTDEILESKSIIITLSDNVIDLSEVTVTPYNLTGKIDLDIERLALDPAVTSSSLGLPNADLVKMTHSERLLLEADRGKYISLATIDNYGKINEILSHAFISVSINTHKIMNRVSGRTKSLEERVERDEKMELEKEIISKFSKKSMSDSFHIPEIHMDGFLTYCISQEDFLELSQAGNTVELWDYLKDKSIEFREADTLKQ</sequence>
<organism evidence="1 2">
    <name type="scientific">Maribacter hydrothermalis</name>
    <dbReference type="NCBI Taxonomy" id="1836467"/>
    <lineage>
        <taxon>Bacteria</taxon>
        <taxon>Pseudomonadati</taxon>
        <taxon>Bacteroidota</taxon>
        <taxon>Flavobacteriia</taxon>
        <taxon>Flavobacteriales</taxon>
        <taxon>Flavobacteriaceae</taxon>
        <taxon>Maribacter</taxon>
    </lineage>
</organism>
<proteinExistence type="predicted"/>
<dbReference type="EMBL" id="LZFP01000005">
    <property type="protein sequence ID" value="OBR40812.1"/>
    <property type="molecule type" value="Genomic_DNA"/>
</dbReference>
<dbReference type="InterPro" id="IPR008969">
    <property type="entry name" value="CarboxyPept-like_regulatory"/>
</dbReference>
<evidence type="ECO:0008006" key="3">
    <source>
        <dbReference type="Google" id="ProtNLM"/>
    </source>
</evidence>
<comment type="caution">
    <text evidence="1">The sequence shown here is derived from an EMBL/GenBank/DDBJ whole genome shotgun (WGS) entry which is preliminary data.</text>
</comment>
<evidence type="ECO:0000313" key="1">
    <source>
        <dbReference type="EMBL" id="OBR40812.1"/>
    </source>
</evidence>
<dbReference type="SUPFAM" id="SSF49464">
    <property type="entry name" value="Carboxypeptidase regulatory domain-like"/>
    <property type="match status" value="1"/>
</dbReference>
<gene>
    <name evidence="1" type="ORF">A9200_14580</name>
</gene>